<name>A0AAU6SFS8_9MICO</name>
<gene>
    <name evidence="1" type="ORF">MRBLWS13_003411</name>
</gene>
<accession>A0AAU6SFS8</accession>
<protein>
    <recommendedName>
        <fullName evidence="2">50S ribosomal protein L33</fullName>
    </recommendedName>
</protein>
<evidence type="ECO:0000313" key="1">
    <source>
        <dbReference type="EMBL" id="WZO35706.1"/>
    </source>
</evidence>
<reference evidence="1" key="1">
    <citation type="submission" date="2024-04" db="EMBL/GenBank/DDBJ databases">
        <authorList>
            <person name="Roder T."/>
            <person name="Oberhansli S."/>
            <person name="Kreuzer M."/>
        </authorList>
    </citation>
    <scope>NUCLEOTIDE SEQUENCE</scope>
    <source>
        <strain evidence="1">LWS13-1.2</strain>
    </source>
</reference>
<dbReference type="RefSeq" id="WP_349426525.1">
    <property type="nucleotide sequence ID" value="NZ_CP151632.1"/>
</dbReference>
<dbReference type="AlphaFoldDB" id="A0AAU6SFS8"/>
<proteinExistence type="predicted"/>
<sequence>MRELIIRLTAGSGESMAKLKPESYTAGTPHALPPAAFRLKQFERPA</sequence>
<evidence type="ECO:0008006" key="2">
    <source>
        <dbReference type="Google" id="ProtNLM"/>
    </source>
</evidence>
<dbReference type="EMBL" id="CP151632">
    <property type="protein sequence ID" value="WZO35706.1"/>
    <property type="molecule type" value="Genomic_DNA"/>
</dbReference>
<organism evidence="1">
    <name type="scientific">Microbacterium sp. LWS13-1.2</name>
    <dbReference type="NCBI Taxonomy" id="3135264"/>
    <lineage>
        <taxon>Bacteria</taxon>
        <taxon>Bacillati</taxon>
        <taxon>Actinomycetota</taxon>
        <taxon>Actinomycetes</taxon>
        <taxon>Micrococcales</taxon>
        <taxon>Microbacteriaceae</taxon>
        <taxon>Microbacterium</taxon>
    </lineage>
</organism>